<protein>
    <submittedName>
        <fullName evidence="1">Uncharacterized protein</fullName>
    </submittedName>
</protein>
<evidence type="ECO:0000313" key="1">
    <source>
        <dbReference type="EMBL" id="AIF82573.1"/>
    </source>
</evidence>
<dbReference type="HOGENOM" id="CLU_377112_0_0_2"/>
<dbReference type="GeneID" id="41596365"/>
<name>A0A075MMR7_9ARCH</name>
<keyword evidence="2" id="KW-1185">Reference proteome</keyword>
<reference evidence="1 2" key="1">
    <citation type="journal article" date="2014" name="PLoS ONE">
        <title>Genome Sequence of Candidatus Nitrososphaera evergladensis from Group I.1b Enriched from Everglades Soil Reveals Novel Genomic Features of the Ammonia-Oxidizing Archaea.</title>
        <authorList>
            <person name="Zhalnina K.V."/>
            <person name="Dias R."/>
            <person name="Leonard M.T."/>
            <person name="Dorr de Quadros P."/>
            <person name="Camargo F.A."/>
            <person name="Drew J.C."/>
            <person name="Farmerie W.G."/>
            <person name="Daroub S.H."/>
            <person name="Triplett E.W."/>
        </authorList>
    </citation>
    <scope>NUCLEOTIDE SEQUENCE [LARGE SCALE GENOMIC DNA]</scope>
    <source>
        <strain evidence="1 2">SR1</strain>
    </source>
</reference>
<gene>
    <name evidence="1" type="ORF">NTE_00492</name>
</gene>
<sequence>MSESEGNKKPVTSGYTKEKLYELIPAVYRQHDAKLGKPLEDLVGIIAENVAMMEEDIGGLHDNWFIDTCDEWVTAYIADLVGARSLSASKSSSISTLEELSQRAYVANTIAYRRRKGTAFVLEQLARDVTQWGARAVEFFQLLCTTQNVNHVRLANHQAPDLRNQSRLELIETPFDTAAHTVEVRSISSNRGRYNIPNVGLFLYRLEAFPSLGTPAFKKDGKRFTFSPLGFDAPIFNSPADETSISHIAEEINVPAPISPRTLHDAPEKYYGYGKSIFLQVKYAGKVERRRIELRDVMVCSLKDWDVAGWQSPAAGDVVAIDPARGRISLPQNADEVVVSYYYGFSGKVGGGQYGRQDQTESMPQPRRFRIAQREVFVWSSVQNQATAHMMDILRNDFGIEWLDAGATFASTGRQITLTSGANRLTLSLTAGNVGALLQVNGVDKYEFFAREINGAIYVSKHEDTYGSIPEAKMWWDFSNEKQVVFEVADSLEYRAAAGDIDLDLPANSTVAIVAAANQRPILQKITVRGERGSRLVLDGLLIRSNIRVKAGDMSELVVSHCTLPPAGPSASLTVEEEKPKLLCSWDEVVSDQNQRKALAKFLKTNCAGWIPDSPPFSSDDDDSNAEKLSVTAGHNSLYIILADGEKVARVTLSEAGVLQENVYEFTVVTENGKKNMYVQEGNDDLHASFIRSITGRIDTQKTDVHLSATDSIIDAGSGVAISVHSASLQNSTVFGKTDVDRLDLASNSIFTGTITSMITQQGCVRFSYIPLEGSKTPQRYMCLPTEQNPNVVPTFTSEKYGNPGYAQLYRDVCAEIFAGADNGAEMGAFNHLFQAQRIADVKQVLNEYLRFGLEAGVFLVT</sequence>
<dbReference type="Proteomes" id="UP000028194">
    <property type="component" value="Chromosome"/>
</dbReference>
<dbReference type="AlphaFoldDB" id="A0A075MMR7"/>
<dbReference type="EMBL" id="CP007174">
    <property type="protein sequence ID" value="AIF82573.1"/>
    <property type="molecule type" value="Genomic_DNA"/>
</dbReference>
<proteinExistence type="predicted"/>
<dbReference type="KEGG" id="nev:NTE_00492"/>
<evidence type="ECO:0000313" key="2">
    <source>
        <dbReference type="Proteomes" id="UP000028194"/>
    </source>
</evidence>
<organism evidence="1 2">
    <name type="scientific">Candidatus Nitrososphaera evergladensis SR1</name>
    <dbReference type="NCBI Taxonomy" id="1459636"/>
    <lineage>
        <taxon>Archaea</taxon>
        <taxon>Nitrososphaerota</taxon>
        <taxon>Nitrososphaeria</taxon>
        <taxon>Nitrososphaerales</taxon>
        <taxon>Nitrososphaeraceae</taxon>
        <taxon>Nitrososphaera</taxon>
    </lineage>
</organism>
<accession>A0A075MMR7</accession>
<dbReference type="STRING" id="1459636.NTE_00492"/>
<dbReference type="RefSeq" id="WP_148699520.1">
    <property type="nucleotide sequence ID" value="NZ_CP007174.1"/>
</dbReference>